<dbReference type="InterPro" id="IPR038573">
    <property type="entry name" value="BrnT_sf"/>
</dbReference>
<gene>
    <name evidence="1" type="ORF">LCGC14_3017140</name>
</gene>
<dbReference type="AlphaFoldDB" id="A0A0F8XJ95"/>
<accession>A0A0F8XJ95</accession>
<organism evidence="1">
    <name type="scientific">marine sediment metagenome</name>
    <dbReference type="NCBI Taxonomy" id="412755"/>
    <lineage>
        <taxon>unclassified sequences</taxon>
        <taxon>metagenomes</taxon>
        <taxon>ecological metagenomes</taxon>
    </lineage>
</organism>
<reference evidence="1" key="1">
    <citation type="journal article" date="2015" name="Nature">
        <title>Complex archaea that bridge the gap between prokaryotes and eukaryotes.</title>
        <authorList>
            <person name="Spang A."/>
            <person name="Saw J.H."/>
            <person name="Jorgensen S.L."/>
            <person name="Zaremba-Niedzwiedzka K."/>
            <person name="Martijn J."/>
            <person name="Lind A.E."/>
            <person name="van Eijk R."/>
            <person name="Schleper C."/>
            <person name="Guy L."/>
            <person name="Ettema T.J."/>
        </authorList>
    </citation>
    <scope>NUCLEOTIDE SEQUENCE</scope>
</reference>
<protein>
    <recommendedName>
        <fullName evidence="2">BrnT family toxin</fullName>
    </recommendedName>
</protein>
<comment type="caution">
    <text evidence="1">The sequence shown here is derived from an EMBL/GenBank/DDBJ whole genome shotgun (WGS) entry which is preliminary data.</text>
</comment>
<dbReference type="EMBL" id="LAZR01062617">
    <property type="protein sequence ID" value="KKK61155.1"/>
    <property type="molecule type" value="Genomic_DNA"/>
</dbReference>
<dbReference type="Pfam" id="PF04365">
    <property type="entry name" value="BrnT_toxin"/>
    <property type="match status" value="1"/>
</dbReference>
<evidence type="ECO:0000313" key="1">
    <source>
        <dbReference type="EMBL" id="KKK61155.1"/>
    </source>
</evidence>
<sequence>MKSFPESKSFDWDQGNINKNWDKHRVHHLECEEIFFNEPIVTKVEKRGVSQEERVSALGLTNEGRFLFVVFTIRTGKIRVVSARDMNKKERKIYDEKIKEDAEI</sequence>
<proteinExistence type="predicted"/>
<dbReference type="InterPro" id="IPR007460">
    <property type="entry name" value="BrnT_toxin"/>
</dbReference>
<dbReference type="Gene3D" id="3.10.450.530">
    <property type="entry name" value="Ribonuclease toxin, BrnT, of type II toxin-antitoxin system"/>
    <property type="match status" value="1"/>
</dbReference>
<evidence type="ECO:0008006" key="2">
    <source>
        <dbReference type="Google" id="ProtNLM"/>
    </source>
</evidence>
<name>A0A0F8XJ95_9ZZZZ</name>